<dbReference type="Pfam" id="PF10098">
    <property type="entry name" value="DUF2336"/>
    <property type="match status" value="1"/>
</dbReference>
<evidence type="ECO:0000313" key="2">
    <source>
        <dbReference type="EMBL" id="PWR22666.1"/>
    </source>
</evidence>
<gene>
    <name evidence="2" type="ORF">DKG74_12430</name>
</gene>
<dbReference type="InterPro" id="IPR011989">
    <property type="entry name" value="ARM-like"/>
</dbReference>
<accession>A0A317E8Y0</accession>
<dbReference type="AlphaFoldDB" id="A0A317E8Y0"/>
<sequence>MLKRFMRRLRSGSTSPLSYEEQRQRLEDGSLDARRYLAAQGDTRPEILYYLAEDEDAGVRSAVAGNPGTPHQADRNLTRDASDDVRRELARKVARLLPTLTHHEQDRLRERTIELIEILATDQLAAVRRVLSEELKSSRNVPKPIVDRLARDLDLIVSAPILEYSPLLGDDDLLEIIASCQVEGAMAAIARRADLPQSVSEAIVATLDIPAVAALLNNPSARLREDVLDQIIDAAGSIDVWHQPLVLRTELSMRAIRRIAGFVASSLVDQLMTRNDLDEETAATLARRVRERVAAGEHELPRRAFDELLAEVAAMERAGHLDEAEIEKAIDGGRRDFVIAAFCVRSGMRPAAVRQVLGCRLAKPVCALVWRSGLSMRLAVKVQRQIALIPQSGLIHARGGTNYPLTPEEMSWHLEFFSLDEPRR</sequence>
<name>A0A317E8Y0_9PROT</name>
<organism evidence="2 3">
    <name type="scientific">Zavarzinia aquatilis</name>
    <dbReference type="NCBI Taxonomy" id="2211142"/>
    <lineage>
        <taxon>Bacteria</taxon>
        <taxon>Pseudomonadati</taxon>
        <taxon>Pseudomonadota</taxon>
        <taxon>Alphaproteobacteria</taxon>
        <taxon>Rhodospirillales</taxon>
        <taxon>Zavarziniaceae</taxon>
        <taxon>Zavarzinia</taxon>
    </lineage>
</organism>
<dbReference type="Proteomes" id="UP000245461">
    <property type="component" value="Unassembled WGS sequence"/>
</dbReference>
<comment type="caution">
    <text evidence="2">The sequence shown here is derived from an EMBL/GenBank/DDBJ whole genome shotgun (WGS) entry which is preliminary data.</text>
</comment>
<dbReference type="InterPro" id="IPR019285">
    <property type="entry name" value="DUF2336"/>
</dbReference>
<feature type="region of interest" description="Disordered" evidence="1">
    <location>
        <begin position="1"/>
        <end position="22"/>
    </location>
</feature>
<protein>
    <recommendedName>
        <fullName evidence="4">DUF2336 domain-containing protein</fullName>
    </recommendedName>
</protein>
<dbReference type="RefSeq" id="WP_109906199.1">
    <property type="nucleotide sequence ID" value="NZ_QGLE01000006.1"/>
</dbReference>
<dbReference type="EMBL" id="QGLE01000006">
    <property type="protein sequence ID" value="PWR22666.1"/>
    <property type="molecule type" value="Genomic_DNA"/>
</dbReference>
<proteinExistence type="predicted"/>
<dbReference type="Gene3D" id="1.25.10.10">
    <property type="entry name" value="Leucine-rich Repeat Variant"/>
    <property type="match status" value="1"/>
</dbReference>
<feature type="compositionally biased region" description="Basic residues" evidence="1">
    <location>
        <begin position="1"/>
        <end position="10"/>
    </location>
</feature>
<dbReference type="OrthoDB" id="7888976at2"/>
<evidence type="ECO:0000256" key="1">
    <source>
        <dbReference type="SAM" id="MobiDB-lite"/>
    </source>
</evidence>
<evidence type="ECO:0008006" key="4">
    <source>
        <dbReference type="Google" id="ProtNLM"/>
    </source>
</evidence>
<keyword evidence="3" id="KW-1185">Reference proteome</keyword>
<evidence type="ECO:0000313" key="3">
    <source>
        <dbReference type="Proteomes" id="UP000245461"/>
    </source>
</evidence>
<reference evidence="2 3" key="1">
    <citation type="submission" date="2018-05" db="EMBL/GenBank/DDBJ databases">
        <title>Zavarzinia sp. HR-AS.</title>
        <authorList>
            <person name="Lee Y."/>
            <person name="Jeon C.O."/>
        </authorList>
    </citation>
    <scope>NUCLEOTIDE SEQUENCE [LARGE SCALE GENOMIC DNA]</scope>
    <source>
        <strain evidence="2 3">HR-AS</strain>
    </source>
</reference>